<dbReference type="InterPro" id="IPR011856">
    <property type="entry name" value="tRNA_endonuc-like_dom_sf"/>
</dbReference>
<accession>A0A423M8H6</accession>
<dbReference type="GO" id="GO:0003677">
    <property type="term" value="F:DNA binding"/>
    <property type="evidence" value="ECO:0007669"/>
    <property type="project" value="InterPro"/>
</dbReference>
<dbReference type="InterPro" id="IPR011335">
    <property type="entry name" value="Restrct_endonuc-II-like"/>
</dbReference>
<dbReference type="EMBL" id="MOBX01000014">
    <property type="protein sequence ID" value="RON79124.1"/>
    <property type="molecule type" value="Genomic_DNA"/>
</dbReference>
<feature type="domain" description="Restriction endonuclease type IV Mrr" evidence="1">
    <location>
        <begin position="129"/>
        <end position="246"/>
    </location>
</feature>
<dbReference type="Gene3D" id="3.40.1350.10">
    <property type="match status" value="1"/>
</dbReference>
<evidence type="ECO:0000313" key="3">
    <source>
        <dbReference type="Proteomes" id="UP000285378"/>
    </source>
</evidence>
<dbReference type="InterPro" id="IPR052906">
    <property type="entry name" value="Type_IV_Methyl-Rstrct_Enzyme"/>
</dbReference>
<reference evidence="2 3" key="1">
    <citation type="submission" date="2016-10" db="EMBL/GenBank/DDBJ databases">
        <title>Comparative genome analysis of multiple Pseudomonas spp. focuses on biocontrol and plant growth promoting traits.</title>
        <authorList>
            <person name="Tao X.-Y."/>
            <person name="Taylor C.G."/>
        </authorList>
    </citation>
    <scope>NUCLEOTIDE SEQUENCE [LARGE SCALE GENOMIC DNA]</scope>
    <source>
        <strain evidence="2 3">28B5</strain>
    </source>
</reference>
<dbReference type="OrthoDB" id="9803736at2"/>
<dbReference type="InterPro" id="IPR007560">
    <property type="entry name" value="Restrct_endonuc_IV_Mrr"/>
</dbReference>
<dbReference type="RefSeq" id="WP_123451522.1">
    <property type="nucleotide sequence ID" value="NZ_MOBX01000014.1"/>
</dbReference>
<proteinExistence type="predicted"/>
<protein>
    <recommendedName>
        <fullName evidence="1">Restriction endonuclease type IV Mrr domain-containing protein</fullName>
    </recommendedName>
</protein>
<dbReference type="Pfam" id="PF04471">
    <property type="entry name" value="Mrr_cat"/>
    <property type="match status" value="1"/>
</dbReference>
<dbReference type="Proteomes" id="UP000285378">
    <property type="component" value="Unassembled WGS sequence"/>
</dbReference>
<dbReference type="PANTHER" id="PTHR30015:SF7">
    <property type="entry name" value="TYPE IV METHYL-DIRECTED RESTRICTION ENZYME ECOKMRR"/>
    <property type="match status" value="1"/>
</dbReference>
<dbReference type="AlphaFoldDB" id="A0A423M8H6"/>
<name>A0A423M8H6_PSEFL</name>
<comment type="caution">
    <text evidence="2">The sequence shown here is derived from an EMBL/GenBank/DDBJ whole genome shotgun (WGS) entry which is preliminary data.</text>
</comment>
<sequence length="275" mass="30581">MTITEAIRQVMEFHNSPMTAEEAYRAIIDAKLYEFHADNPGHVVRSQIRRHCIGLDFPSAAPTKYFRLVGENRYEPVNKIIRQPRQHRVTTPTKTPVLVREPHASSLLELQSLHAKYVSELKRKILADLRRMSPTGFELFAKRLLDVYGFHDTKVTKVSGDGGIDGYGKLKVGLANLNVAFQCKRWAKGNIQRPEIDKFRGAAQGDFEQGLFFTTASFSEGAVGASIKRGAVPIVLVDGRSIVDLMIEKGFGVQVETLSIPSYALDLALGTESHG</sequence>
<gene>
    <name evidence="2" type="ORF">BK670_16550</name>
</gene>
<organism evidence="2 3">
    <name type="scientific">Pseudomonas fluorescens</name>
    <dbReference type="NCBI Taxonomy" id="294"/>
    <lineage>
        <taxon>Bacteria</taxon>
        <taxon>Pseudomonadati</taxon>
        <taxon>Pseudomonadota</taxon>
        <taxon>Gammaproteobacteria</taxon>
        <taxon>Pseudomonadales</taxon>
        <taxon>Pseudomonadaceae</taxon>
        <taxon>Pseudomonas</taxon>
    </lineage>
</organism>
<dbReference type="SUPFAM" id="SSF52980">
    <property type="entry name" value="Restriction endonuclease-like"/>
    <property type="match status" value="1"/>
</dbReference>
<dbReference type="GO" id="GO:0015666">
    <property type="term" value="F:restriction endodeoxyribonuclease activity"/>
    <property type="evidence" value="ECO:0007669"/>
    <property type="project" value="TreeGrafter"/>
</dbReference>
<evidence type="ECO:0000313" key="2">
    <source>
        <dbReference type="EMBL" id="RON79124.1"/>
    </source>
</evidence>
<evidence type="ECO:0000259" key="1">
    <source>
        <dbReference type="Pfam" id="PF04471"/>
    </source>
</evidence>
<dbReference type="PANTHER" id="PTHR30015">
    <property type="entry name" value="MRR RESTRICTION SYSTEM PROTEIN"/>
    <property type="match status" value="1"/>
</dbReference>
<dbReference type="GO" id="GO:0009307">
    <property type="term" value="P:DNA restriction-modification system"/>
    <property type="evidence" value="ECO:0007669"/>
    <property type="project" value="InterPro"/>
</dbReference>